<keyword evidence="12" id="KW-0460">Magnesium</keyword>
<name>A0A286UD08_9AGAM</name>
<comment type="cofactor">
    <cofactor evidence="1">
        <name>Mg(2+)</name>
        <dbReference type="ChEBI" id="CHEBI:18420"/>
    </cofactor>
</comment>
<keyword evidence="7" id="KW-0328">Glycosyltransferase</keyword>
<evidence type="ECO:0000256" key="6">
    <source>
        <dbReference type="ARBA" id="ARBA00017659"/>
    </source>
</evidence>
<keyword evidence="14 19" id="KW-0472">Membrane</keyword>
<dbReference type="GO" id="GO:0003975">
    <property type="term" value="F:UDP-N-acetylglucosamine-dolichyl-phosphate N-acetylglucosaminephosphotransferase activity"/>
    <property type="evidence" value="ECO:0007669"/>
    <property type="project" value="UniProtKB-EC"/>
</dbReference>
<feature type="transmembrane region" description="Helical" evidence="19">
    <location>
        <begin position="227"/>
        <end position="245"/>
    </location>
</feature>
<sequence>MLELEKSDARDFICFDTFKLESEAELDYCHVRIESSEMSLKPRKLPSRLTLTSLLSVSAWCILRPLFEPVPALPSLFTTFGFSIIALLATLYLIPIISPLFVKAGLKGKDRAKVYSDDIPESQGLVCASAYILLLILFIPFAFSNFISKTSRSNVEGITANDFPHFQLSVYLSSVLSLLMATMLGFLDDVFDIRWRYKLPIPIIASIPLLLVYYAEQGNTNVVVPIPFRWLLGTIINLGPLYYLYMALLSTFATNSINILAGINGAEASQALIIALSVLLNDCLYLPWSHTFRLPLWLLGGKADIEFGGVWSAGMAHGSRELVERHLFSIYFMLPLVGVCLGFLYHNWYPARVFPGDTLCYVTGMAFAVVGIQAHFSKTLLLFFIPQIFNFLLSCPQLFGLVPCPRHRVPRFDGETNLLHPSTTTFKDKPPSHLTTIILRVLSLLGLTKLTWTGTKTKTRAPSPGSKDSTSKDEVITEATNLTILNVLLLRLGPMMEKRLVQVLIATQVFCNAFAFVIRYGMAWLVYDGDRR</sequence>
<dbReference type="InterPro" id="IPR033895">
    <property type="entry name" value="GPT"/>
</dbReference>
<feature type="transmembrane region" description="Helical" evidence="19">
    <location>
        <begin position="328"/>
        <end position="346"/>
    </location>
</feature>
<feature type="transmembrane region" description="Helical" evidence="19">
    <location>
        <begin position="49"/>
        <end position="67"/>
    </location>
</feature>
<protein>
    <recommendedName>
        <fullName evidence="6">UDP-N-acetylglucosamine--dolichyl-phosphate N-acetylglucosaminephosphotransferase</fullName>
        <ecNumber evidence="5">2.7.8.15</ecNumber>
    </recommendedName>
    <alternativeName>
        <fullName evidence="15">GlcNAc-1-P transferase</fullName>
    </alternativeName>
    <alternativeName>
        <fullName evidence="16">N-acetylglucosamine-1-phosphate transferase</fullName>
    </alternativeName>
</protein>
<comment type="catalytic activity">
    <reaction evidence="18">
        <text>a di-trans,poly-cis-dolichyl phosphate + UDP-N-acetyl-alpha-D-glucosamine = an N-acetyl-alpha-D-glucosaminyl-diphospho-di-trans,poly-cis-dolichol + UMP</text>
        <dbReference type="Rhea" id="RHEA:13289"/>
        <dbReference type="Rhea" id="RHEA-COMP:19498"/>
        <dbReference type="Rhea" id="RHEA-COMP:19507"/>
        <dbReference type="ChEBI" id="CHEBI:57683"/>
        <dbReference type="ChEBI" id="CHEBI:57705"/>
        <dbReference type="ChEBI" id="CHEBI:57865"/>
        <dbReference type="ChEBI" id="CHEBI:58427"/>
        <dbReference type="EC" id="2.7.8.15"/>
    </reaction>
    <physiologicalReaction direction="left-to-right" evidence="18">
        <dbReference type="Rhea" id="RHEA:13290"/>
    </physiologicalReaction>
</comment>
<evidence type="ECO:0000256" key="19">
    <source>
        <dbReference type="SAM" id="Phobius"/>
    </source>
</evidence>
<evidence type="ECO:0000256" key="5">
    <source>
        <dbReference type="ARBA" id="ARBA00013225"/>
    </source>
</evidence>
<dbReference type="Proteomes" id="UP000217199">
    <property type="component" value="Unassembled WGS sequence"/>
</dbReference>
<proteinExistence type="inferred from homology"/>
<feature type="transmembrane region" description="Helical" evidence="19">
    <location>
        <begin position="123"/>
        <end position="148"/>
    </location>
</feature>
<evidence type="ECO:0000256" key="11">
    <source>
        <dbReference type="ARBA" id="ARBA00022824"/>
    </source>
</evidence>
<organism evidence="20 21">
    <name type="scientific">Pyrrhoderma noxium</name>
    <dbReference type="NCBI Taxonomy" id="2282107"/>
    <lineage>
        <taxon>Eukaryota</taxon>
        <taxon>Fungi</taxon>
        <taxon>Dikarya</taxon>
        <taxon>Basidiomycota</taxon>
        <taxon>Agaricomycotina</taxon>
        <taxon>Agaricomycetes</taxon>
        <taxon>Hymenochaetales</taxon>
        <taxon>Hymenochaetaceae</taxon>
        <taxon>Pyrrhoderma</taxon>
    </lineage>
</organism>
<comment type="function">
    <text evidence="17">UDP-N-acetylglucosamine--dolichyl-phosphate N-acetylglucosaminephosphotransferase that operates in the biosynthetic pathway of dolichol-linked oligosaccharides, the glycan precursors employed in protein asparagine (N)-glycosylation. The assembly of dolichol-linked oligosaccharides begins on the cytosolic side of the endoplasmic reticulum membrane and finishes in its lumen. The sequential addition of sugars to dolichol pyrophosphate produces dolichol-linked oligosaccharides containing fourteen sugars, including two GlcNAcs, nine mannoses and three glucoses. Once assembled, the oligosaccharide is transferred from the lipid to nascent proteins by oligosaccharyltransferases. Catalyzes the initial step of dolichol-linked oligosaccharide biosynthesis, transfering GlcNAc-1-P from cytosolic UDP-GlcNAc onto the carrier lipid dolichyl phosphate (P-dolichol), yielding GlcNAc-P-P-dolichol embedded in the cytoplasmic leaflet of the endoplasmic reticulum membrane.</text>
</comment>
<keyword evidence="8" id="KW-0808">Transferase</keyword>
<dbReference type="GO" id="GO:0006488">
    <property type="term" value="P:dolichol-linked oligosaccharide biosynthetic process"/>
    <property type="evidence" value="ECO:0007669"/>
    <property type="project" value="InterPro"/>
</dbReference>
<dbReference type="InParanoid" id="A0A286UD08"/>
<dbReference type="UniPathway" id="UPA00378"/>
<dbReference type="EC" id="2.7.8.15" evidence="5"/>
<evidence type="ECO:0000256" key="12">
    <source>
        <dbReference type="ARBA" id="ARBA00022842"/>
    </source>
</evidence>
<dbReference type="FunCoup" id="A0A286UD08">
    <property type="interactions" value="243"/>
</dbReference>
<feature type="transmembrane region" description="Helical" evidence="19">
    <location>
        <begin position="168"/>
        <end position="187"/>
    </location>
</feature>
<dbReference type="STRING" id="2282107.A0A286UD08"/>
<dbReference type="CDD" id="cd06855">
    <property type="entry name" value="GT_GPT_euk"/>
    <property type="match status" value="1"/>
</dbReference>
<feature type="transmembrane region" description="Helical" evidence="19">
    <location>
        <begin position="79"/>
        <end position="102"/>
    </location>
</feature>
<keyword evidence="10" id="KW-0479">Metal-binding</keyword>
<dbReference type="PANTHER" id="PTHR10571">
    <property type="entry name" value="UDP-N-ACETYLGLUCOSAMINE--DOLICHYL-PHOSPHATE N-ACETYLGLUCOSAMINEPHOSPHOTRANSFERASE"/>
    <property type="match status" value="1"/>
</dbReference>
<dbReference type="GO" id="GO:0046872">
    <property type="term" value="F:metal ion binding"/>
    <property type="evidence" value="ECO:0007669"/>
    <property type="project" value="UniProtKB-KW"/>
</dbReference>
<comment type="pathway">
    <text evidence="3">Protein modification; protein glycosylation.</text>
</comment>
<accession>A0A286UD08</accession>
<dbReference type="GO" id="GO:0005789">
    <property type="term" value="C:endoplasmic reticulum membrane"/>
    <property type="evidence" value="ECO:0007669"/>
    <property type="project" value="UniProtKB-SubCell"/>
</dbReference>
<evidence type="ECO:0000256" key="18">
    <source>
        <dbReference type="ARBA" id="ARBA00045078"/>
    </source>
</evidence>
<evidence type="ECO:0000256" key="3">
    <source>
        <dbReference type="ARBA" id="ARBA00004922"/>
    </source>
</evidence>
<feature type="transmembrane region" description="Helical" evidence="19">
    <location>
        <begin position="358"/>
        <end position="376"/>
    </location>
</feature>
<evidence type="ECO:0000256" key="8">
    <source>
        <dbReference type="ARBA" id="ARBA00022679"/>
    </source>
</evidence>
<reference evidence="20 21" key="1">
    <citation type="journal article" date="2017" name="Mol. Ecol.">
        <title>Comparative and population genomic landscape of Phellinus noxius: A hypervariable fungus causing root rot in trees.</title>
        <authorList>
            <person name="Chung C.L."/>
            <person name="Lee T.J."/>
            <person name="Akiba M."/>
            <person name="Lee H.H."/>
            <person name="Kuo T.H."/>
            <person name="Liu D."/>
            <person name="Ke H.M."/>
            <person name="Yokoi T."/>
            <person name="Roa M.B."/>
            <person name="Lu M.J."/>
            <person name="Chang Y.Y."/>
            <person name="Ann P.J."/>
            <person name="Tsai J.N."/>
            <person name="Chen C.Y."/>
            <person name="Tzean S.S."/>
            <person name="Ota Y."/>
            <person name="Hattori T."/>
            <person name="Sahashi N."/>
            <person name="Liou R.F."/>
            <person name="Kikuchi T."/>
            <person name="Tsai I.J."/>
        </authorList>
    </citation>
    <scope>NUCLEOTIDE SEQUENCE [LARGE SCALE GENOMIC DNA]</scope>
    <source>
        <strain evidence="20 21">FFPRI411160</strain>
    </source>
</reference>
<feature type="transmembrane region" description="Helical" evidence="19">
    <location>
        <begin position="500"/>
        <end position="527"/>
    </location>
</feature>
<gene>
    <name evidence="20" type="ORF">PNOK_0756500</name>
</gene>
<dbReference type="EMBL" id="NBII01000007">
    <property type="protein sequence ID" value="PAV17501.1"/>
    <property type="molecule type" value="Genomic_DNA"/>
</dbReference>
<feature type="transmembrane region" description="Helical" evidence="19">
    <location>
        <begin position="382"/>
        <end position="402"/>
    </location>
</feature>
<dbReference type="InterPro" id="IPR000715">
    <property type="entry name" value="Glycosyl_transferase_4"/>
</dbReference>
<comment type="subcellular location">
    <subcellularLocation>
        <location evidence="2">Endoplasmic reticulum membrane</location>
        <topology evidence="2">Multi-pass membrane protein</topology>
    </subcellularLocation>
</comment>
<evidence type="ECO:0000256" key="13">
    <source>
        <dbReference type="ARBA" id="ARBA00022989"/>
    </source>
</evidence>
<dbReference type="Pfam" id="PF00953">
    <property type="entry name" value="Glycos_transf_4"/>
    <property type="match status" value="1"/>
</dbReference>
<evidence type="ECO:0000256" key="16">
    <source>
        <dbReference type="ARBA" id="ARBA00033238"/>
    </source>
</evidence>
<evidence type="ECO:0000256" key="10">
    <source>
        <dbReference type="ARBA" id="ARBA00022723"/>
    </source>
</evidence>
<evidence type="ECO:0000256" key="4">
    <source>
        <dbReference type="ARBA" id="ARBA00009317"/>
    </source>
</evidence>
<evidence type="ECO:0000313" key="21">
    <source>
        <dbReference type="Proteomes" id="UP000217199"/>
    </source>
</evidence>
<evidence type="ECO:0000256" key="2">
    <source>
        <dbReference type="ARBA" id="ARBA00004477"/>
    </source>
</evidence>
<keyword evidence="9 19" id="KW-0812">Transmembrane</keyword>
<dbReference type="PANTHER" id="PTHR10571:SF0">
    <property type="entry name" value="UDP-N-ACETYLGLUCOSAMINE--DOLICHYL-PHOSPHATE N-ACETYLGLUCOSAMINEPHOSPHOTRANSFERASE"/>
    <property type="match status" value="1"/>
</dbReference>
<comment type="caution">
    <text evidence="20">The sequence shown here is derived from an EMBL/GenBank/DDBJ whole genome shotgun (WGS) entry which is preliminary data.</text>
</comment>
<dbReference type="GO" id="GO:0016757">
    <property type="term" value="F:glycosyltransferase activity"/>
    <property type="evidence" value="ECO:0007669"/>
    <property type="project" value="UniProtKB-KW"/>
</dbReference>
<dbReference type="OrthoDB" id="10262326at2759"/>
<keyword evidence="21" id="KW-1185">Reference proteome</keyword>
<evidence type="ECO:0000256" key="14">
    <source>
        <dbReference type="ARBA" id="ARBA00023136"/>
    </source>
</evidence>
<comment type="similarity">
    <text evidence="4">Belongs to the glycosyltransferase 4 family.</text>
</comment>
<evidence type="ECO:0000256" key="7">
    <source>
        <dbReference type="ARBA" id="ARBA00022676"/>
    </source>
</evidence>
<evidence type="ECO:0000256" key="9">
    <source>
        <dbReference type="ARBA" id="ARBA00022692"/>
    </source>
</evidence>
<dbReference type="AlphaFoldDB" id="A0A286UD08"/>
<feature type="transmembrane region" description="Helical" evidence="19">
    <location>
        <begin position="199"/>
        <end position="215"/>
    </location>
</feature>
<keyword evidence="13 19" id="KW-1133">Transmembrane helix</keyword>
<evidence type="ECO:0000256" key="17">
    <source>
        <dbReference type="ARBA" id="ARBA00044717"/>
    </source>
</evidence>
<evidence type="ECO:0000256" key="1">
    <source>
        <dbReference type="ARBA" id="ARBA00001946"/>
    </source>
</evidence>
<evidence type="ECO:0000313" key="20">
    <source>
        <dbReference type="EMBL" id="PAV17501.1"/>
    </source>
</evidence>
<evidence type="ECO:0000256" key="15">
    <source>
        <dbReference type="ARBA" id="ARBA00029567"/>
    </source>
</evidence>
<feature type="transmembrane region" description="Helical" evidence="19">
    <location>
        <begin position="257"/>
        <end position="280"/>
    </location>
</feature>
<keyword evidence="11" id="KW-0256">Endoplasmic reticulum</keyword>